<proteinExistence type="predicted"/>
<dbReference type="Proteomes" id="UP000823388">
    <property type="component" value="Chromosome 2N"/>
</dbReference>
<comment type="caution">
    <text evidence="3">The sequence shown here is derived from an EMBL/GenBank/DDBJ whole genome shotgun (WGS) entry which is preliminary data.</text>
</comment>
<gene>
    <name evidence="3" type="ORF">PVAP13_2NG088546</name>
</gene>
<dbReference type="PANTHER" id="PTHR33063:SF13">
    <property type="entry name" value="OS02G0583500 PROTEIN"/>
    <property type="match status" value="1"/>
</dbReference>
<feature type="region of interest" description="Disordered" evidence="2">
    <location>
        <begin position="1"/>
        <end position="51"/>
    </location>
</feature>
<feature type="region of interest" description="Disordered" evidence="2">
    <location>
        <begin position="65"/>
        <end position="129"/>
    </location>
</feature>
<feature type="compositionally biased region" description="Basic and acidic residues" evidence="2">
    <location>
        <begin position="65"/>
        <end position="74"/>
    </location>
</feature>
<name>A0A8T0VB05_PANVG</name>
<keyword evidence="4" id="KW-1185">Reference proteome</keyword>
<dbReference type="Pfam" id="PF03004">
    <property type="entry name" value="Transposase_24"/>
    <property type="match status" value="1"/>
</dbReference>
<evidence type="ECO:0000256" key="2">
    <source>
        <dbReference type="SAM" id="MobiDB-lite"/>
    </source>
</evidence>
<organism evidence="3 4">
    <name type="scientific">Panicum virgatum</name>
    <name type="common">Blackwell switchgrass</name>
    <dbReference type="NCBI Taxonomy" id="38727"/>
    <lineage>
        <taxon>Eukaryota</taxon>
        <taxon>Viridiplantae</taxon>
        <taxon>Streptophyta</taxon>
        <taxon>Embryophyta</taxon>
        <taxon>Tracheophyta</taxon>
        <taxon>Spermatophyta</taxon>
        <taxon>Magnoliopsida</taxon>
        <taxon>Liliopsida</taxon>
        <taxon>Poales</taxon>
        <taxon>Poaceae</taxon>
        <taxon>PACMAD clade</taxon>
        <taxon>Panicoideae</taxon>
        <taxon>Panicodae</taxon>
        <taxon>Paniceae</taxon>
        <taxon>Panicinae</taxon>
        <taxon>Panicum</taxon>
        <taxon>Panicum sect. Hiantes</taxon>
    </lineage>
</organism>
<evidence type="ECO:0000256" key="1">
    <source>
        <dbReference type="SAM" id="Coils"/>
    </source>
</evidence>
<keyword evidence="1" id="KW-0175">Coiled coil</keyword>
<reference evidence="3" key="1">
    <citation type="submission" date="2020-05" db="EMBL/GenBank/DDBJ databases">
        <title>WGS assembly of Panicum virgatum.</title>
        <authorList>
            <person name="Lovell J.T."/>
            <person name="Jenkins J."/>
            <person name="Shu S."/>
            <person name="Juenger T.E."/>
            <person name="Schmutz J."/>
        </authorList>
    </citation>
    <scope>NUCLEOTIDE SEQUENCE</scope>
    <source>
        <strain evidence="3">AP13</strain>
    </source>
</reference>
<sequence>MRNGSRLQQLGLPVPATMLGKNGGIPPYKNLPKHSNGQDSDSDYDPDQCEGDLCAANKAKEALKVSNKTCKETSSKSSADMAPGGVKPRPKKTVVADQQTTRTKRPKRSLAASDIPVPTPTPSVSRTRQDEENVGNFDDHLQPFVQDDSFDQLNSNISVANGSDGIDNQQCNSTSLPDGHNLVAIEVDHSAQPDANDIEEEETCIRGSNMGKALERLSRARRGKLAVVITEGKKRPVVPLVAAKFATECNIAVRNDIPILKNWKEYKKQPGLLRILMGRLKACYEMMKSAVRQQRYKLKKKYFNPYPLHLVTKTSPVKSMTDTQWNDLVEFWKTPQKIEACETNKTNRGNVKYHQTTGSRSYEVHLENLGDKYKDQELDALDLFKECHYSNKKNGYTVVVQSAITQMETRIAEPAEEQETRSVTEVVAGVLAQNTKKNTFLQNVGIHNNQPISGGQNLQAELLAQRENAELRLLVNSQREQMHELSTKLQETEQARTRDREEMAKKQAETNAKLELVLSMLQRH</sequence>
<accession>A0A8T0VB05</accession>
<feature type="compositionally biased region" description="Acidic residues" evidence="2">
    <location>
        <begin position="40"/>
        <end position="50"/>
    </location>
</feature>
<dbReference type="AlphaFoldDB" id="A0A8T0VB05"/>
<dbReference type="PANTHER" id="PTHR33063">
    <property type="entry name" value="OS02G0583500 PROTEIN"/>
    <property type="match status" value="1"/>
</dbReference>
<dbReference type="InterPro" id="IPR004252">
    <property type="entry name" value="Probable_transposase_24"/>
</dbReference>
<evidence type="ECO:0000313" key="3">
    <source>
        <dbReference type="EMBL" id="KAG2632400.1"/>
    </source>
</evidence>
<evidence type="ECO:0000313" key="4">
    <source>
        <dbReference type="Proteomes" id="UP000823388"/>
    </source>
</evidence>
<feature type="coiled-coil region" evidence="1">
    <location>
        <begin position="468"/>
        <end position="509"/>
    </location>
</feature>
<dbReference type="EMBL" id="CM029040">
    <property type="protein sequence ID" value="KAG2632400.1"/>
    <property type="molecule type" value="Genomic_DNA"/>
</dbReference>
<protein>
    <submittedName>
        <fullName evidence="3">Uncharacterized protein</fullName>
    </submittedName>
</protein>